<reference evidence="14 15" key="2">
    <citation type="journal article" date="2014" name="J. Gen. Appl. Microbiol.">
        <title>The early diverging ascomycetous budding yeast Saitoella complicata has three histone deacetylases belonging to the Clr6, Hos2, and Rpd3 lineages.</title>
        <authorList>
            <person name="Nishida H."/>
            <person name="Matsumoto T."/>
            <person name="Kondo S."/>
            <person name="Hamamoto M."/>
            <person name="Yoshikawa H."/>
        </authorList>
    </citation>
    <scope>NUCLEOTIDE SEQUENCE [LARGE SCALE GENOMIC DNA]</scope>
    <source>
        <strain evidence="14 15">NRRL Y-17804</strain>
    </source>
</reference>
<evidence type="ECO:0000313" key="14">
    <source>
        <dbReference type="EMBL" id="GAO51673.1"/>
    </source>
</evidence>
<evidence type="ECO:0000256" key="2">
    <source>
        <dbReference type="ARBA" id="ARBA00005312"/>
    </source>
</evidence>
<evidence type="ECO:0000256" key="8">
    <source>
        <dbReference type="ARBA" id="ARBA00022917"/>
    </source>
</evidence>
<dbReference type="PROSITE" id="PS50862">
    <property type="entry name" value="AA_TRNA_LIGASE_II"/>
    <property type="match status" value="1"/>
</dbReference>
<evidence type="ECO:0000256" key="9">
    <source>
        <dbReference type="ARBA" id="ARBA00023146"/>
    </source>
</evidence>
<dbReference type="GO" id="GO:0005829">
    <property type="term" value="C:cytosol"/>
    <property type="evidence" value="ECO:0007669"/>
    <property type="project" value="TreeGrafter"/>
</dbReference>
<proteinExistence type="inferred from homology"/>
<dbReference type="EMBL" id="BACD03000050">
    <property type="protein sequence ID" value="GAO51673.1"/>
    <property type="molecule type" value="Genomic_DNA"/>
</dbReference>
<comment type="catalytic activity">
    <reaction evidence="10">
        <text>tRNA(Asp) + L-aspartate + ATP = L-aspartyl-tRNA(Asp) + AMP + diphosphate</text>
        <dbReference type="Rhea" id="RHEA:19649"/>
        <dbReference type="Rhea" id="RHEA-COMP:9660"/>
        <dbReference type="Rhea" id="RHEA-COMP:9678"/>
        <dbReference type="ChEBI" id="CHEBI:29991"/>
        <dbReference type="ChEBI" id="CHEBI:30616"/>
        <dbReference type="ChEBI" id="CHEBI:33019"/>
        <dbReference type="ChEBI" id="CHEBI:78442"/>
        <dbReference type="ChEBI" id="CHEBI:78516"/>
        <dbReference type="ChEBI" id="CHEBI:456215"/>
        <dbReference type="EC" id="6.1.1.12"/>
    </reaction>
</comment>
<evidence type="ECO:0000256" key="1">
    <source>
        <dbReference type="ARBA" id="ARBA00004496"/>
    </source>
</evidence>
<comment type="subcellular location">
    <subcellularLocation>
        <location evidence="1">Cytoplasm</location>
    </subcellularLocation>
</comment>
<dbReference type="InterPro" id="IPR012340">
    <property type="entry name" value="NA-bd_OB-fold"/>
</dbReference>
<keyword evidence="5" id="KW-0436">Ligase</keyword>
<dbReference type="STRING" id="698492.A0A0E9NPE5"/>
<evidence type="ECO:0000256" key="10">
    <source>
        <dbReference type="ARBA" id="ARBA00047904"/>
    </source>
</evidence>
<comment type="caution">
    <text evidence="14">The sequence shown here is derived from an EMBL/GenBank/DDBJ whole genome shotgun (WGS) entry which is preliminary data.</text>
</comment>
<dbReference type="PRINTS" id="PR01042">
    <property type="entry name" value="TRNASYNTHASP"/>
</dbReference>
<accession>A0A0E9NPE5</accession>
<feature type="domain" description="Aminoacyl-transfer RNA synthetases class-II family profile" evidence="13">
    <location>
        <begin position="360"/>
        <end position="663"/>
    </location>
</feature>
<dbReference type="Gene3D" id="3.30.930.10">
    <property type="entry name" value="Bira Bifunctional Protein, Domain 2"/>
    <property type="match status" value="1"/>
</dbReference>
<evidence type="ECO:0000256" key="3">
    <source>
        <dbReference type="ARBA" id="ARBA00012841"/>
    </source>
</evidence>
<dbReference type="InterPro" id="IPR024320">
    <property type="entry name" value="LPG_synthase_C"/>
</dbReference>
<evidence type="ECO:0000256" key="11">
    <source>
        <dbReference type="ARBA" id="ARBA00070516"/>
    </source>
</evidence>
<organism evidence="14 15">
    <name type="scientific">Saitoella complicata (strain BCRC 22490 / CBS 7301 / JCM 7358 / NBRC 10748 / NRRL Y-17804)</name>
    <dbReference type="NCBI Taxonomy" id="698492"/>
    <lineage>
        <taxon>Eukaryota</taxon>
        <taxon>Fungi</taxon>
        <taxon>Dikarya</taxon>
        <taxon>Ascomycota</taxon>
        <taxon>Taphrinomycotina</taxon>
        <taxon>Taphrinomycotina incertae sedis</taxon>
        <taxon>Saitoella</taxon>
    </lineage>
</organism>
<keyword evidence="6" id="KW-0547">Nucleotide-binding</keyword>
<dbReference type="GO" id="GO:0006422">
    <property type="term" value="P:aspartyl-tRNA aminoacylation"/>
    <property type="evidence" value="ECO:0007669"/>
    <property type="project" value="InterPro"/>
</dbReference>
<dbReference type="Pfam" id="PF09924">
    <property type="entry name" value="LPG_synthase_C"/>
    <property type="match status" value="1"/>
</dbReference>
<evidence type="ECO:0000256" key="5">
    <source>
        <dbReference type="ARBA" id="ARBA00022598"/>
    </source>
</evidence>
<dbReference type="NCBIfam" id="TIGR00458">
    <property type="entry name" value="aspS_nondisc"/>
    <property type="match status" value="1"/>
</dbReference>
<keyword evidence="15" id="KW-1185">Reference proteome</keyword>
<dbReference type="HAMAP" id="MF_02075">
    <property type="entry name" value="Asp_tRNA_synth_type2"/>
    <property type="match status" value="1"/>
</dbReference>
<keyword evidence="9" id="KW-0030">Aminoacyl-tRNA synthetase</keyword>
<dbReference type="GO" id="GO:0004815">
    <property type="term" value="F:aspartate-tRNA ligase activity"/>
    <property type="evidence" value="ECO:0007669"/>
    <property type="project" value="UniProtKB-EC"/>
</dbReference>
<feature type="compositionally biased region" description="Low complexity" evidence="12">
    <location>
        <begin position="224"/>
        <end position="247"/>
    </location>
</feature>
<feature type="region of interest" description="Disordered" evidence="12">
    <location>
        <begin position="1"/>
        <end position="65"/>
    </location>
</feature>
<dbReference type="GO" id="GO:0003723">
    <property type="term" value="F:RNA binding"/>
    <property type="evidence" value="ECO:0007669"/>
    <property type="project" value="TreeGrafter"/>
</dbReference>
<feature type="region of interest" description="Disordered" evidence="12">
    <location>
        <begin position="212"/>
        <end position="269"/>
    </location>
</feature>
<keyword evidence="7" id="KW-0067">ATP-binding</keyword>
<dbReference type="GO" id="GO:0005524">
    <property type="term" value="F:ATP binding"/>
    <property type="evidence" value="ECO:0007669"/>
    <property type="project" value="UniProtKB-KW"/>
</dbReference>
<evidence type="ECO:0000256" key="7">
    <source>
        <dbReference type="ARBA" id="ARBA00022840"/>
    </source>
</evidence>
<protein>
    <recommendedName>
        <fullName evidence="11">Probable aspartate--tRNA ligase, cytoplasmic</fullName>
        <ecNumber evidence="3">6.1.1.12</ecNumber>
    </recommendedName>
</protein>
<gene>
    <name evidence="14" type="ORF">G7K_5766-t1</name>
</gene>
<dbReference type="InterPro" id="IPR004364">
    <property type="entry name" value="Aa-tRNA-synt_II"/>
</dbReference>
<dbReference type="EC" id="6.1.1.12" evidence="3"/>
<dbReference type="PANTHER" id="PTHR43450:SF2">
    <property type="entry name" value="ASPARTATE--TRNA LIGASE"/>
    <property type="match status" value="1"/>
</dbReference>
<dbReference type="Proteomes" id="UP000033140">
    <property type="component" value="Unassembled WGS sequence"/>
</dbReference>
<dbReference type="NCBIfam" id="NF003483">
    <property type="entry name" value="PRK05159.1"/>
    <property type="match status" value="1"/>
</dbReference>
<evidence type="ECO:0000256" key="6">
    <source>
        <dbReference type="ARBA" id="ARBA00022741"/>
    </source>
</evidence>
<evidence type="ECO:0000256" key="12">
    <source>
        <dbReference type="SAM" id="MobiDB-lite"/>
    </source>
</evidence>
<feature type="compositionally biased region" description="Basic residues" evidence="12">
    <location>
        <begin position="47"/>
        <end position="64"/>
    </location>
</feature>
<dbReference type="InterPro" id="IPR004523">
    <property type="entry name" value="Asp-tRNA_synthase_2"/>
</dbReference>
<dbReference type="CDD" id="cd00776">
    <property type="entry name" value="AsxRS_core"/>
    <property type="match status" value="1"/>
</dbReference>
<feature type="compositionally biased region" description="Polar residues" evidence="12">
    <location>
        <begin position="248"/>
        <end position="257"/>
    </location>
</feature>
<dbReference type="FunFam" id="3.30.930.10:FF:000038">
    <property type="entry name" value="Aspartate--tRNA ligase"/>
    <property type="match status" value="1"/>
</dbReference>
<feature type="compositionally biased region" description="Polar residues" evidence="12">
    <location>
        <begin position="212"/>
        <end position="221"/>
    </location>
</feature>
<dbReference type="InterPro" id="IPR045864">
    <property type="entry name" value="aa-tRNA-synth_II/BPL/LPL"/>
</dbReference>
<sequence length="1034" mass="114083">MPLLSKTLQKLHLKHSPSPSQSSGTHYDDSSDDDTPEGSAWIGGGKSKQKRLERKREKKRQAHHRALDLQTRRQREDAHAAKVEPASVRALYGRLPFPVPENVPAAPVQEWTSVGAIEEGDVGEGDEVTFRARVHARRVLNGKGLVFFVVREGLGRVQAVLKVEREGGVEPVNGVGGSIGYGNGVEGLVTLAEPIPLPLPLSGHAFGSAVPSNPTSITAPTHHSPLTPQTSLPTSTTSSGLNTNTTQMTPAASTSGSGEAKPSPHMLSTLSHLSPESIVLITGTLQKPPHGDMIKSCTIQHLEVKVRGMWVLAEARGVPVRVRDLERPRKGAPGEEEVPLRTRMANRVLDLRTPSSLAIFRIQSGICNLFRTHLTSLSFTEIHTPKLQHSATESGASVFSVPYFGRRAFLAQSPQLAKQMSISAGMGRVFEVGPVFRAEESNTRRHLTEYVGLDLEMEVRGGYEEMLGVVDGVFKKVFAGVYEKFAREVEVVREVFGGERLVWAEETVVLPFREGVRMLNESGWRDESGKELSDKEDLGTRDEIRLGALVKERYGTDYFVLDKFPKAVRPFYTMPDPENGEYTNSFDIFLRGQEILTGGQRIHDPDMLEEAMRANRIRPDSMREYLDAFRWGVAPHAGAGIGLERLVMLFLGLGNIRYASLFPRDPKSLQEVGRGGGLRYPEVSTVEPPWEANPEKEEGEEKFGAMPLEKLIGNYGDASNTSWLEPRFEVWRHQRSGAAVGFVEVEGHAMVVGNPLCDERQYGEVIGAFLTWLGRDGRALKPIWLLVSKEVEEILGGRGGWRTLSCVAEERVKDPAENVNKIKEGEVGRKLRHAKQAGIKITDLPAGEPVPEEWRKRCDQRIQDWIDNRKGKKQVHLTDVHPWQDMEHRRYFVAETAEGEICAMVVLAELSLKYGYQVKWSLDFPGAPSGAIEYITLHALTEASSSGARSVTFGATATNHFVVGSNLSGLRAKFLSKTYHGIATQFNLAGKGEFRAKLGAEEDPLWVCYPKHGMGPGGVKAVMKFVGGEEHLDG</sequence>
<evidence type="ECO:0000313" key="15">
    <source>
        <dbReference type="Proteomes" id="UP000033140"/>
    </source>
</evidence>
<dbReference type="PANTHER" id="PTHR43450">
    <property type="entry name" value="ASPARTYL-TRNA SYNTHETASE"/>
    <property type="match status" value="1"/>
</dbReference>
<reference evidence="14 15" key="1">
    <citation type="journal article" date="2011" name="J. Gen. Appl. Microbiol.">
        <title>Draft genome sequencing of the enigmatic yeast Saitoella complicata.</title>
        <authorList>
            <person name="Nishida H."/>
            <person name="Hamamoto M."/>
            <person name="Sugiyama J."/>
        </authorList>
    </citation>
    <scope>NUCLEOTIDE SEQUENCE [LARGE SCALE GENOMIC DNA]</scope>
    <source>
        <strain evidence="14 15">NRRL Y-17804</strain>
    </source>
</reference>
<keyword evidence="8" id="KW-0648">Protein biosynthesis</keyword>
<dbReference type="AlphaFoldDB" id="A0A0E9NPE5"/>
<reference evidence="14 15" key="3">
    <citation type="journal article" date="2015" name="Genome Announc.">
        <title>Draft Genome Sequence of the Archiascomycetous Yeast Saitoella complicata.</title>
        <authorList>
            <person name="Yamauchi K."/>
            <person name="Kondo S."/>
            <person name="Hamamoto M."/>
            <person name="Takahashi Y."/>
            <person name="Ogura Y."/>
            <person name="Hayashi T."/>
            <person name="Nishida H."/>
        </authorList>
    </citation>
    <scope>NUCLEOTIDE SEQUENCE [LARGE SCALE GENOMIC DNA]</scope>
    <source>
        <strain evidence="14 15">NRRL Y-17804</strain>
    </source>
</reference>
<name>A0A0E9NPE5_SAICN</name>
<evidence type="ECO:0000256" key="4">
    <source>
        <dbReference type="ARBA" id="ARBA00022490"/>
    </source>
</evidence>
<dbReference type="InterPro" id="IPR006195">
    <property type="entry name" value="aa-tRNA-synth_II"/>
</dbReference>
<dbReference type="SUPFAM" id="SSF50249">
    <property type="entry name" value="Nucleic acid-binding proteins"/>
    <property type="match status" value="2"/>
</dbReference>
<keyword evidence="4" id="KW-0963">Cytoplasm</keyword>
<dbReference type="Pfam" id="PF00152">
    <property type="entry name" value="tRNA-synt_2"/>
    <property type="match status" value="1"/>
</dbReference>
<dbReference type="Gene3D" id="2.40.50.140">
    <property type="entry name" value="Nucleic acid-binding proteins"/>
    <property type="match status" value="2"/>
</dbReference>
<comment type="similarity">
    <text evidence="2">Belongs to the class-II aminoacyl-tRNA synthetase family. Type 2 subfamily.</text>
</comment>
<dbReference type="InterPro" id="IPR002312">
    <property type="entry name" value="Asp/Asn-tRNA-synth_IIb"/>
</dbReference>
<dbReference type="GO" id="GO:0017101">
    <property type="term" value="C:aminoacyl-tRNA synthetase multienzyme complex"/>
    <property type="evidence" value="ECO:0007669"/>
    <property type="project" value="TreeGrafter"/>
</dbReference>
<evidence type="ECO:0000259" key="13">
    <source>
        <dbReference type="PROSITE" id="PS50862"/>
    </source>
</evidence>
<dbReference type="SUPFAM" id="SSF55681">
    <property type="entry name" value="Class II aaRS and biotin synthetases"/>
    <property type="match status" value="1"/>
</dbReference>